<feature type="non-terminal residue" evidence="4">
    <location>
        <position position="1"/>
    </location>
</feature>
<gene>
    <name evidence="4" type="ORF">EAG_02605</name>
</gene>
<dbReference type="GO" id="GO:0005634">
    <property type="term" value="C:nucleus"/>
    <property type="evidence" value="ECO:0007669"/>
    <property type="project" value="UniProtKB-SubCell"/>
</dbReference>
<evidence type="ECO:0000313" key="5">
    <source>
        <dbReference type="Proteomes" id="UP000000311"/>
    </source>
</evidence>
<feature type="domain" description="Insertion element IS150 protein InsJ-like helix-turn-helix" evidence="3">
    <location>
        <begin position="1"/>
        <end position="50"/>
    </location>
</feature>
<dbReference type="SUPFAM" id="SSF46689">
    <property type="entry name" value="Homeodomain-like"/>
    <property type="match status" value="1"/>
</dbReference>
<proteinExistence type="predicted"/>
<evidence type="ECO:0000256" key="2">
    <source>
        <dbReference type="SAM" id="MobiDB-lite"/>
    </source>
</evidence>
<accession>E1ZWG6</accession>
<dbReference type="InParanoid" id="E1ZWG6"/>
<dbReference type="InterPro" id="IPR055247">
    <property type="entry name" value="InsJ-like_HTH"/>
</dbReference>
<dbReference type="OMA" id="EKWEATI"/>
<dbReference type="InterPro" id="IPR009057">
    <property type="entry name" value="Homeodomain-like_sf"/>
</dbReference>
<dbReference type="AlphaFoldDB" id="E1ZWG6"/>
<keyword evidence="5" id="KW-1185">Reference proteome</keyword>
<feature type="region of interest" description="Disordered" evidence="2">
    <location>
        <begin position="40"/>
        <end position="60"/>
    </location>
</feature>
<dbReference type="Proteomes" id="UP000000311">
    <property type="component" value="Unassembled WGS sequence"/>
</dbReference>
<reference evidence="4 5" key="1">
    <citation type="journal article" date="2010" name="Science">
        <title>Genomic comparison of the ants Camponotus floridanus and Harpegnathos saltator.</title>
        <authorList>
            <person name="Bonasio R."/>
            <person name="Zhang G."/>
            <person name="Ye C."/>
            <person name="Mutti N.S."/>
            <person name="Fang X."/>
            <person name="Qin N."/>
            <person name="Donahue G."/>
            <person name="Yang P."/>
            <person name="Li Q."/>
            <person name="Li C."/>
            <person name="Zhang P."/>
            <person name="Huang Z."/>
            <person name="Berger S.L."/>
            <person name="Reinberg D."/>
            <person name="Wang J."/>
            <person name="Liebig J."/>
        </authorList>
    </citation>
    <scope>NUCLEOTIDE SEQUENCE [LARGE SCALE GENOMIC DNA]</scope>
    <source>
        <strain evidence="5">C129</strain>
    </source>
</reference>
<dbReference type="InterPro" id="IPR036388">
    <property type="entry name" value="WH-like_DNA-bd_sf"/>
</dbReference>
<feature type="non-terminal residue" evidence="4">
    <location>
        <position position="100"/>
    </location>
</feature>
<evidence type="ECO:0000313" key="4">
    <source>
        <dbReference type="EMBL" id="EFN74478.1"/>
    </source>
</evidence>
<name>E1ZWG6_CAMFO</name>
<protein>
    <recommendedName>
        <fullName evidence="3">Insertion element IS150 protein InsJ-like helix-turn-helix domain-containing protein</fullName>
    </recommendedName>
</protein>
<sequence>RGRIIGQWQAGRTVAQIAAAIPCSEKTVRRWIQRFTKGGDHALRDHRRNNRGPRKTRTEEDKRIIAAIVEQPFGTVQEAVNAANVQVSERTARRRLNEAG</sequence>
<organism evidence="5">
    <name type="scientific">Camponotus floridanus</name>
    <name type="common">Florida carpenter ant</name>
    <dbReference type="NCBI Taxonomy" id="104421"/>
    <lineage>
        <taxon>Eukaryota</taxon>
        <taxon>Metazoa</taxon>
        <taxon>Ecdysozoa</taxon>
        <taxon>Arthropoda</taxon>
        <taxon>Hexapoda</taxon>
        <taxon>Insecta</taxon>
        <taxon>Pterygota</taxon>
        <taxon>Neoptera</taxon>
        <taxon>Endopterygota</taxon>
        <taxon>Hymenoptera</taxon>
        <taxon>Apocrita</taxon>
        <taxon>Aculeata</taxon>
        <taxon>Formicoidea</taxon>
        <taxon>Formicidae</taxon>
        <taxon>Formicinae</taxon>
        <taxon>Camponotus</taxon>
    </lineage>
</organism>
<dbReference type="EMBL" id="GL434830">
    <property type="protein sequence ID" value="EFN74478.1"/>
    <property type="molecule type" value="Genomic_DNA"/>
</dbReference>
<evidence type="ECO:0000256" key="1">
    <source>
        <dbReference type="ARBA" id="ARBA00004123"/>
    </source>
</evidence>
<feature type="compositionally biased region" description="Basic residues" evidence="2">
    <location>
        <begin position="44"/>
        <end position="55"/>
    </location>
</feature>
<comment type="subcellular location">
    <subcellularLocation>
        <location evidence="1">Nucleus</location>
    </subcellularLocation>
</comment>
<dbReference type="Pfam" id="PF13518">
    <property type="entry name" value="HTH_28"/>
    <property type="match status" value="1"/>
</dbReference>
<dbReference type="Gene3D" id="1.10.10.10">
    <property type="entry name" value="Winged helix-like DNA-binding domain superfamily/Winged helix DNA-binding domain"/>
    <property type="match status" value="1"/>
</dbReference>
<evidence type="ECO:0000259" key="3">
    <source>
        <dbReference type="Pfam" id="PF13518"/>
    </source>
</evidence>